<dbReference type="SUPFAM" id="SSF47413">
    <property type="entry name" value="lambda repressor-like DNA-binding domains"/>
    <property type="match status" value="1"/>
</dbReference>
<dbReference type="Proteomes" id="UP000293637">
    <property type="component" value="Unassembled WGS sequence"/>
</dbReference>
<dbReference type="RefSeq" id="WP_002461107.1">
    <property type="nucleotide sequence ID" value="NZ_AP021848.1"/>
</dbReference>
<name>A0A292DIG7_STALU</name>
<dbReference type="AlphaFoldDB" id="A0A292DIG7"/>
<protein>
    <submittedName>
        <fullName evidence="2">XRE family transcriptional regulator</fullName>
    </submittedName>
</protein>
<evidence type="ECO:0000313" key="2">
    <source>
        <dbReference type="EMBL" id="TBW72359.1"/>
    </source>
</evidence>
<proteinExistence type="predicted"/>
<dbReference type="Gene3D" id="1.10.260.40">
    <property type="entry name" value="lambda repressor-like DNA-binding domains"/>
    <property type="match status" value="1"/>
</dbReference>
<reference evidence="2 3" key="1">
    <citation type="journal article" date="2019" name="Sci. Transl. Med.">
        <title>Quorum sensing between bacterial species on the skin protects against epidermal injury in atopic dermatitis.</title>
        <authorList>
            <person name="Williams M.R."/>
        </authorList>
    </citation>
    <scope>NUCLEOTIDE SEQUENCE [LARGE SCALE GENOMIC DNA]</scope>
    <source>
        <strain evidence="2 3">E7</strain>
    </source>
</reference>
<dbReference type="EMBL" id="SCHB01000003">
    <property type="protein sequence ID" value="TBW72359.1"/>
    <property type="molecule type" value="Genomic_DNA"/>
</dbReference>
<evidence type="ECO:0000313" key="4">
    <source>
        <dbReference type="Proteomes" id="UP000325462"/>
    </source>
</evidence>
<evidence type="ECO:0000313" key="1">
    <source>
        <dbReference type="EMBL" id="QEX38135.1"/>
    </source>
</evidence>
<dbReference type="GeneID" id="58090683"/>
<dbReference type="Proteomes" id="UP000325462">
    <property type="component" value="Chromosome"/>
</dbReference>
<reference evidence="1 4" key="2">
    <citation type="submission" date="2019-07" db="EMBL/GenBank/DDBJ databases">
        <title>Comparative genome analysis of staphylococcus lugdunensis shows clonal complex-dependent diversity of the putative virulence factor, ess/type vii locus.</title>
        <authorList>
            <person name="Lebeurre J."/>
            <person name="Dahyot S."/>
            <person name="Diene S."/>
            <person name="Paulay A."/>
            <person name="Aubourg M."/>
            <person name="Argemi X."/>
            <person name="Giard J.-C."/>
            <person name="Tournier I."/>
            <person name="Francois P."/>
            <person name="Pestel-Caron M."/>
        </authorList>
    </citation>
    <scope>NUCLEOTIDE SEQUENCE [LARGE SCALE GENOMIC DNA]</scope>
    <source>
        <strain evidence="1 4">SL13</strain>
    </source>
</reference>
<gene>
    <name evidence="2" type="ORF">EQ812_05105</name>
    <name evidence="1" type="ORF">FO454_04020</name>
</gene>
<accession>A0A292DIG7</accession>
<sequence length="85" mass="10431">MSSHALFNLRTKRNLEINELTDLLNKKYGTHYEPHQLWEWENHQHEPEFKDAMNLADFFDAPYELFVESKYQEYQQQLEDVDIRL</sequence>
<evidence type="ECO:0000313" key="3">
    <source>
        <dbReference type="Proteomes" id="UP000293637"/>
    </source>
</evidence>
<organism evidence="2 3">
    <name type="scientific">Staphylococcus lugdunensis</name>
    <dbReference type="NCBI Taxonomy" id="28035"/>
    <lineage>
        <taxon>Bacteria</taxon>
        <taxon>Bacillati</taxon>
        <taxon>Bacillota</taxon>
        <taxon>Bacilli</taxon>
        <taxon>Bacillales</taxon>
        <taxon>Staphylococcaceae</taxon>
        <taxon>Staphylococcus</taxon>
    </lineage>
</organism>
<dbReference type="EMBL" id="CP041722">
    <property type="protein sequence ID" value="QEX38135.1"/>
    <property type="molecule type" value="Genomic_DNA"/>
</dbReference>
<dbReference type="InterPro" id="IPR010982">
    <property type="entry name" value="Lambda_DNA-bd_dom_sf"/>
</dbReference>
<dbReference type="OMA" id="LWEWENH"/>
<dbReference type="GO" id="GO:0003677">
    <property type="term" value="F:DNA binding"/>
    <property type="evidence" value="ECO:0007669"/>
    <property type="project" value="InterPro"/>
</dbReference>
<keyword evidence="4" id="KW-1185">Reference proteome</keyword>